<dbReference type="FunFam" id="1.10.540.10:FF:000002">
    <property type="entry name" value="Acyl-CoA dehydrogenase FadE19"/>
    <property type="match status" value="1"/>
</dbReference>
<evidence type="ECO:0000256" key="10">
    <source>
        <dbReference type="RuleBase" id="RU362125"/>
    </source>
</evidence>
<dbReference type="FunFam" id="1.20.140.10:FF:000004">
    <property type="entry name" value="Acyl-CoA dehydrogenase FadE25"/>
    <property type="match status" value="1"/>
</dbReference>
<evidence type="ECO:0000256" key="3">
    <source>
        <dbReference type="ARBA" id="ARBA00022630"/>
    </source>
</evidence>
<dbReference type="Pfam" id="PF02771">
    <property type="entry name" value="Acyl-CoA_dh_N"/>
    <property type="match status" value="1"/>
</dbReference>
<organism evidence="14 15">
    <name type="scientific">Xanthobacter tagetidis</name>
    <dbReference type="NCBI Taxonomy" id="60216"/>
    <lineage>
        <taxon>Bacteria</taxon>
        <taxon>Pseudomonadati</taxon>
        <taxon>Pseudomonadota</taxon>
        <taxon>Alphaproteobacteria</taxon>
        <taxon>Hyphomicrobiales</taxon>
        <taxon>Xanthobacteraceae</taxon>
        <taxon>Xanthobacter</taxon>
    </lineage>
</organism>
<evidence type="ECO:0000259" key="12">
    <source>
        <dbReference type="Pfam" id="PF02770"/>
    </source>
</evidence>
<dbReference type="InterPro" id="IPR013786">
    <property type="entry name" value="AcylCoA_DH/ox_N"/>
</dbReference>
<feature type="domain" description="Acyl-CoA dehydrogenase/oxidase C-terminal" evidence="11">
    <location>
        <begin position="225"/>
        <end position="373"/>
    </location>
</feature>
<keyword evidence="4 10" id="KW-0274">FAD</keyword>
<dbReference type="Gene3D" id="1.20.140.10">
    <property type="entry name" value="Butyryl-CoA Dehydrogenase, subunit A, domain 3"/>
    <property type="match status" value="1"/>
</dbReference>
<dbReference type="FunFam" id="2.40.110.10:FF:000002">
    <property type="entry name" value="Acyl-CoA dehydrogenase fadE12"/>
    <property type="match status" value="1"/>
</dbReference>
<comment type="catalytic activity">
    <reaction evidence="6">
        <text>3-sulfinopropanoyl-CoA + H2O = propanoyl-CoA + sulfite + H(+)</text>
        <dbReference type="Rhea" id="RHEA:41624"/>
        <dbReference type="ChEBI" id="CHEBI:15377"/>
        <dbReference type="ChEBI" id="CHEBI:15378"/>
        <dbReference type="ChEBI" id="CHEBI:17359"/>
        <dbReference type="ChEBI" id="CHEBI:57392"/>
        <dbReference type="ChEBI" id="CHEBI:78349"/>
        <dbReference type="EC" id="3.13.1.4"/>
    </reaction>
    <physiologicalReaction direction="left-to-right" evidence="6">
        <dbReference type="Rhea" id="RHEA:41625"/>
    </physiologicalReaction>
</comment>
<dbReference type="Gene3D" id="1.10.540.10">
    <property type="entry name" value="Acyl-CoA dehydrogenase/oxidase, N-terminal domain"/>
    <property type="match status" value="1"/>
</dbReference>
<evidence type="ECO:0000256" key="7">
    <source>
        <dbReference type="ARBA" id="ARBA00066461"/>
    </source>
</evidence>
<keyword evidence="3 10" id="KW-0285">Flavoprotein</keyword>
<gene>
    <name evidence="14" type="ORF">D9R14_05290</name>
</gene>
<evidence type="ECO:0000256" key="1">
    <source>
        <dbReference type="ARBA" id="ARBA00001974"/>
    </source>
</evidence>
<evidence type="ECO:0000259" key="11">
    <source>
        <dbReference type="Pfam" id="PF00441"/>
    </source>
</evidence>
<keyword evidence="15" id="KW-1185">Reference proteome</keyword>
<dbReference type="InterPro" id="IPR046373">
    <property type="entry name" value="Acyl-CoA_Oxase/DH_mid-dom_sf"/>
</dbReference>
<dbReference type="Pfam" id="PF02770">
    <property type="entry name" value="Acyl-CoA_dh_M"/>
    <property type="match status" value="1"/>
</dbReference>
<dbReference type="PANTHER" id="PTHR43884:SF12">
    <property type="entry name" value="ISOVALERYL-COA DEHYDROGENASE, MITOCHONDRIAL-RELATED"/>
    <property type="match status" value="1"/>
</dbReference>
<dbReference type="InterPro" id="IPR037069">
    <property type="entry name" value="AcylCoA_DH/ox_N_sf"/>
</dbReference>
<reference evidence="14 15" key="1">
    <citation type="submission" date="2018-10" db="EMBL/GenBank/DDBJ databases">
        <title>Xanthobacter tagetidis genome sequencing and assembly.</title>
        <authorList>
            <person name="Maclea K.S."/>
            <person name="Goen A.E."/>
            <person name="Fatima S.A."/>
        </authorList>
    </citation>
    <scope>NUCLEOTIDE SEQUENCE [LARGE SCALE GENOMIC DNA]</scope>
    <source>
        <strain evidence="14 15">ATCC 700314</strain>
    </source>
</reference>
<dbReference type="EMBL" id="RCTF01000003">
    <property type="protein sequence ID" value="RLP80472.1"/>
    <property type="molecule type" value="Genomic_DNA"/>
</dbReference>
<dbReference type="InterPro" id="IPR036250">
    <property type="entry name" value="AcylCo_DH-like_C"/>
</dbReference>
<evidence type="ECO:0000256" key="6">
    <source>
        <dbReference type="ARBA" id="ARBA00052938"/>
    </source>
</evidence>
<evidence type="ECO:0000256" key="5">
    <source>
        <dbReference type="ARBA" id="ARBA00023002"/>
    </source>
</evidence>
<evidence type="ECO:0000313" key="15">
    <source>
        <dbReference type="Proteomes" id="UP000269692"/>
    </source>
</evidence>
<comment type="caution">
    <text evidence="14">The sequence shown here is derived from an EMBL/GenBank/DDBJ whole genome shotgun (WGS) entry which is preliminary data.</text>
</comment>
<evidence type="ECO:0000259" key="13">
    <source>
        <dbReference type="Pfam" id="PF02771"/>
    </source>
</evidence>
<dbReference type="Gene3D" id="2.40.110.10">
    <property type="entry name" value="Butyryl-CoA Dehydrogenase, subunit A, domain 2"/>
    <property type="match status" value="1"/>
</dbReference>
<evidence type="ECO:0000256" key="4">
    <source>
        <dbReference type="ARBA" id="ARBA00022827"/>
    </source>
</evidence>
<name>A0A3L7AM32_9HYPH</name>
<dbReference type="OrthoDB" id="9775090at2"/>
<evidence type="ECO:0000313" key="14">
    <source>
        <dbReference type="EMBL" id="RLP80472.1"/>
    </source>
</evidence>
<evidence type="ECO:0000256" key="2">
    <source>
        <dbReference type="ARBA" id="ARBA00009347"/>
    </source>
</evidence>
<dbReference type="EC" id="3.13.1.4" evidence="7"/>
<feature type="domain" description="Acyl-CoA oxidase/dehydrogenase middle" evidence="12">
    <location>
        <begin position="118"/>
        <end position="212"/>
    </location>
</feature>
<dbReference type="SUPFAM" id="SSF47203">
    <property type="entry name" value="Acyl-CoA dehydrogenase C-terminal domain-like"/>
    <property type="match status" value="1"/>
</dbReference>
<dbReference type="PROSITE" id="PS00073">
    <property type="entry name" value="ACYL_COA_DH_2"/>
    <property type="match status" value="1"/>
</dbReference>
<protein>
    <recommendedName>
        <fullName evidence="8">3-sulfinopropanoyl-CoA desulfinase</fullName>
        <ecNumber evidence="7">3.13.1.4</ecNumber>
    </recommendedName>
    <alternativeName>
        <fullName evidence="9">3-sulfinopropionyl coenzyme A desulfinase</fullName>
    </alternativeName>
</protein>
<comment type="similarity">
    <text evidence="2 10">Belongs to the acyl-CoA dehydrogenase family.</text>
</comment>
<proteinExistence type="inferred from homology"/>
<dbReference type="PIRSF" id="PIRSF016578">
    <property type="entry name" value="HsaA"/>
    <property type="match status" value="1"/>
</dbReference>
<dbReference type="PANTHER" id="PTHR43884">
    <property type="entry name" value="ACYL-COA DEHYDROGENASE"/>
    <property type="match status" value="1"/>
</dbReference>
<dbReference type="SUPFAM" id="SSF56645">
    <property type="entry name" value="Acyl-CoA dehydrogenase NM domain-like"/>
    <property type="match status" value="1"/>
</dbReference>
<dbReference type="GO" id="GO:0003995">
    <property type="term" value="F:acyl-CoA dehydrogenase activity"/>
    <property type="evidence" value="ECO:0007669"/>
    <property type="project" value="InterPro"/>
</dbReference>
<accession>A0A3L7AM32</accession>
<evidence type="ECO:0000256" key="8">
    <source>
        <dbReference type="ARBA" id="ARBA00068311"/>
    </source>
</evidence>
<feature type="domain" description="Acyl-CoA dehydrogenase/oxidase N-terminal" evidence="13">
    <location>
        <begin position="2"/>
        <end position="114"/>
    </location>
</feature>
<dbReference type="GO" id="GO:0050660">
    <property type="term" value="F:flavin adenine dinucleotide binding"/>
    <property type="evidence" value="ECO:0007669"/>
    <property type="project" value="InterPro"/>
</dbReference>
<dbReference type="Proteomes" id="UP000269692">
    <property type="component" value="Unassembled WGS sequence"/>
</dbReference>
<dbReference type="RefSeq" id="WP_121622266.1">
    <property type="nucleotide sequence ID" value="NZ_JACIIW010000006.1"/>
</dbReference>
<sequence>MTPDEEMIRDTARRFARAELAPGAAERDRTSRFPAAELKALARLGMLGVTVPEEWGGVGASYLALTMAVEALAEADASVAVVMSTHNSLACMPILEHGTQAQKERFLGPLVAGEMLGAVAITEPQAGSNAADVRTRAERRGSGYVLNGAKQFITAGAYADLVVLLASTDPAAGPNGLTCFLVPTDTPGFGVGRKEEKLGIRSTGTAQLLLTDMELGEEHVLGTPGKGYRILLAALAKSRLGIAAQAVGIAQAALDAAVAYAKERRSFGQAIIDHQAVGFRLASMATEVEAARQLTHHAASLCDRSRPFHKESSMAKLFASEMVERVCSQALQTFGGYGYLADFPIERLYRDARICQIYEGTSDVQRMVISRALASA</sequence>
<keyword evidence="5 10" id="KW-0560">Oxidoreductase</keyword>
<dbReference type="InterPro" id="IPR006091">
    <property type="entry name" value="Acyl-CoA_Oxase/DH_mid-dom"/>
</dbReference>
<dbReference type="Pfam" id="PF00441">
    <property type="entry name" value="Acyl-CoA_dh_1"/>
    <property type="match status" value="1"/>
</dbReference>
<dbReference type="InterPro" id="IPR009100">
    <property type="entry name" value="AcylCoA_DH/oxidase_NM_dom_sf"/>
</dbReference>
<dbReference type="InterPro" id="IPR009075">
    <property type="entry name" value="AcylCo_DH/oxidase_C"/>
</dbReference>
<dbReference type="AlphaFoldDB" id="A0A3L7AM32"/>
<dbReference type="InterPro" id="IPR006089">
    <property type="entry name" value="Acyl-CoA_DH_CS"/>
</dbReference>
<comment type="cofactor">
    <cofactor evidence="1 10">
        <name>FAD</name>
        <dbReference type="ChEBI" id="CHEBI:57692"/>
    </cofactor>
</comment>
<evidence type="ECO:0000256" key="9">
    <source>
        <dbReference type="ARBA" id="ARBA00075603"/>
    </source>
</evidence>